<dbReference type="Proteomes" id="UP001396898">
    <property type="component" value="Unassembled WGS sequence"/>
</dbReference>
<keyword evidence="3" id="KW-1185">Reference proteome</keyword>
<feature type="transmembrane region" description="Helical" evidence="1">
    <location>
        <begin position="317"/>
        <end position="339"/>
    </location>
</feature>
<organism evidence="2 3">
    <name type="scientific">Apiospora marii</name>
    <dbReference type="NCBI Taxonomy" id="335849"/>
    <lineage>
        <taxon>Eukaryota</taxon>
        <taxon>Fungi</taxon>
        <taxon>Dikarya</taxon>
        <taxon>Ascomycota</taxon>
        <taxon>Pezizomycotina</taxon>
        <taxon>Sordariomycetes</taxon>
        <taxon>Xylariomycetidae</taxon>
        <taxon>Amphisphaeriales</taxon>
        <taxon>Apiosporaceae</taxon>
        <taxon>Apiospora</taxon>
    </lineage>
</organism>
<feature type="transmembrane region" description="Helical" evidence="1">
    <location>
        <begin position="203"/>
        <end position="230"/>
    </location>
</feature>
<evidence type="ECO:0000313" key="3">
    <source>
        <dbReference type="Proteomes" id="UP001396898"/>
    </source>
</evidence>
<dbReference type="EMBL" id="JAQQWI010000017">
    <property type="protein sequence ID" value="KAK8006217.1"/>
    <property type="molecule type" value="Genomic_DNA"/>
</dbReference>
<comment type="caution">
    <text evidence="2">The sequence shown here is derived from an EMBL/GenBank/DDBJ whole genome shotgun (WGS) entry which is preliminary data.</text>
</comment>
<feature type="transmembrane region" description="Helical" evidence="1">
    <location>
        <begin position="460"/>
        <end position="480"/>
    </location>
</feature>
<dbReference type="Pfam" id="PF04120">
    <property type="entry name" value="Iron_permease"/>
    <property type="match status" value="3"/>
</dbReference>
<feature type="transmembrane region" description="Helical" evidence="1">
    <location>
        <begin position="351"/>
        <end position="369"/>
    </location>
</feature>
<accession>A0ABR1RA93</accession>
<keyword evidence="1" id="KW-0812">Transmembrane</keyword>
<name>A0ABR1RA93_9PEZI</name>
<dbReference type="InterPro" id="IPR007251">
    <property type="entry name" value="Iron_permease_Fet4"/>
</dbReference>
<proteinExistence type="predicted"/>
<feature type="transmembrane region" description="Helical" evidence="1">
    <location>
        <begin position="242"/>
        <end position="259"/>
    </location>
</feature>
<reference evidence="2 3" key="1">
    <citation type="submission" date="2023-01" db="EMBL/GenBank/DDBJ databases">
        <title>Analysis of 21 Apiospora genomes using comparative genomics revels a genus with tremendous synthesis potential of carbohydrate active enzymes and secondary metabolites.</title>
        <authorList>
            <person name="Sorensen T."/>
        </authorList>
    </citation>
    <scope>NUCLEOTIDE SEQUENCE [LARGE SCALE GENOMIC DNA]</scope>
    <source>
        <strain evidence="2 3">CBS 20057</strain>
    </source>
</reference>
<evidence type="ECO:0000313" key="2">
    <source>
        <dbReference type="EMBL" id="KAK8006217.1"/>
    </source>
</evidence>
<keyword evidence="1" id="KW-0472">Membrane</keyword>
<keyword evidence="1" id="KW-1133">Transmembrane helix</keyword>
<feature type="transmembrane region" description="Helical" evidence="1">
    <location>
        <begin position="430"/>
        <end position="454"/>
    </location>
</feature>
<evidence type="ECO:0000256" key="1">
    <source>
        <dbReference type="SAM" id="Phobius"/>
    </source>
</evidence>
<gene>
    <name evidence="2" type="ORF">PG991_012514</name>
</gene>
<sequence length="544" mass="60085">MGFSPIQGVKTFFTNLKNAPDNQYTTSAAAPMSLPPTNLTRWETSTSIEKKEMLMQSASAASSTVSLPLGAEEKKKKGSNILDAIVRAAGSRWTLGITFLLLIAWGVWGIVGGPTDTWQVILQDVSSIQAYFSATLLLRQQQGSCKDILGRICSLMSRGESNERMLGALPSAERERLRTKKQVRMRNEIFDSMQTKEGIMDRVANAVSAAVGSLYFLAIYWAGIITWIVWGVPLQFSNTWQLYVNTATALQITVTTMFLQNIRKQHDQHLAKCIENIDMLDKEIETELRLLTGDTKPNPVIASSPPTLTRMQKGIDIYAFIVGGSIGLVISAAVFTVWAAIGHQLEFDDNWWLIIGTYTGLIGFIDSFIMKNVDYRETELAKQHFQRLMEQDYQLFKLLDAEMPPAEGSDENADRKIPLGLRLSNAVGDFCATTGASYSAVGCVVALLVVASAMQWTETGQLLCNTPTMIVEGFLLIMLLQAHNFADGRRRIVHDDILRRRIAMQGYLTSSSGAARVEPPAPVYVVNTDEEKRASAQAASGYNV</sequence>
<protein>
    <submittedName>
        <fullName evidence="2">Low-affinity Fe(II) transporter of the plasma membrane</fullName>
    </submittedName>
</protein>
<feature type="transmembrane region" description="Helical" evidence="1">
    <location>
        <begin position="93"/>
        <end position="111"/>
    </location>
</feature>